<organism evidence="11 12">
    <name type="scientific">Dimargaris verticillata</name>
    <dbReference type="NCBI Taxonomy" id="2761393"/>
    <lineage>
        <taxon>Eukaryota</taxon>
        <taxon>Fungi</taxon>
        <taxon>Fungi incertae sedis</taxon>
        <taxon>Zoopagomycota</taxon>
        <taxon>Kickxellomycotina</taxon>
        <taxon>Dimargaritomycetes</taxon>
        <taxon>Dimargaritales</taxon>
        <taxon>Dimargaritaceae</taxon>
        <taxon>Dimargaris</taxon>
    </lineage>
</organism>
<feature type="non-terminal residue" evidence="11">
    <location>
        <position position="520"/>
    </location>
</feature>
<evidence type="ECO:0000256" key="7">
    <source>
        <dbReference type="ARBA" id="ARBA00023146"/>
    </source>
</evidence>
<keyword evidence="4" id="KW-0547">Nucleotide-binding</keyword>
<dbReference type="Pfam" id="PF00587">
    <property type="entry name" value="tRNA-synt_2b"/>
    <property type="match status" value="1"/>
</dbReference>
<evidence type="ECO:0000313" key="12">
    <source>
        <dbReference type="Proteomes" id="UP001151582"/>
    </source>
</evidence>
<dbReference type="Gene3D" id="3.30.930.10">
    <property type="entry name" value="Bira Bifunctional Protein, Domain 2"/>
    <property type="match status" value="2"/>
</dbReference>
<dbReference type="PANTHER" id="PTHR42753:SF2">
    <property type="entry name" value="PROLINE--TRNA LIGASE"/>
    <property type="match status" value="1"/>
</dbReference>
<keyword evidence="5" id="KW-0067">ATP-binding</keyword>
<evidence type="ECO:0000256" key="9">
    <source>
        <dbReference type="ARBA" id="ARBA00047671"/>
    </source>
</evidence>
<dbReference type="InterPro" id="IPR050062">
    <property type="entry name" value="Pro-tRNA_synthetase"/>
</dbReference>
<evidence type="ECO:0000256" key="8">
    <source>
        <dbReference type="ARBA" id="ARBA00029731"/>
    </source>
</evidence>
<keyword evidence="12" id="KW-1185">Reference proteome</keyword>
<dbReference type="OrthoDB" id="10267474at2759"/>
<dbReference type="PROSITE" id="PS50862">
    <property type="entry name" value="AA_TRNA_LIGASE_II"/>
    <property type="match status" value="1"/>
</dbReference>
<comment type="catalytic activity">
    <reaction evidence="9">
        <text>tRNA(Pro) + L-proline + ATP = L-prolyl-tRNA(Pro) + AMP + diphosphate</text>
        <dbReference type="Rhea" id="RHEA:14305"/>
        <dbReference type="Rhea" id="RHEA-COMP:9700"/>
        <dbReference type="Rhea" id="RHEA-COMP:9702"/>
        <dbReference type="ChEBI" id="CHEBI:30616"/>
        <dbReference type="ChEBI" id="CHEBI:33019"/>
        <dbReference type="ChEBI" id="CHEBI:60039"/>
        <dbReference type="ChEBI" id="CHEBI:78442"/>
        <dbReference type="ChEBI" id="CHEBI:78532"/>
        <dbReference type="ChEBI" id="CHEBI:456215"/>
        <dbReference type="EC" id="6.1.1.15"/>
    </reaction>
</comment>
<evidence type="ECO:0000256" key="6">
    <source>
        <dbReference type="ARBA" id="ARBA00022917"/>
    </source>
</evidence>
<dbReference type="InterPro" id="IPR006195">
    <property type="entry name" value="aa-tRNA-synth_II"/>
</dbReference>
<dbReference type="InterPro" id="IPR002316">
    <property type="entry name" value="Pro-tRNA-ligase_IIa"/>
</dbReference>
<dbReference type="GO" id="GO:0006433">
    <property type="term" value="P:prolyl-tRNA aminoacylation"/>
    <property type="evidence" value="ECO:0007669"/>
    <property type="project" value="InterPro"/>
</dbReference>
<accession>A0A9W8B401</accession>
<keyword evidence="6" id="KW-0648">Protein biosynthesis</keyword>
<dbReference type="AlphaFoldDB" id="A0A9W8B401"/>
<dbReference type="InterPro" id="IPR002314">
    <property type="entry name" value="aa-tRNA-synt_IIb"/>
</dbReference>
<evidence type="ECO:0000256" key="3">
    <source>
        <dbReference type="ARBA" id="ARBA00022598"/>
    </source>
</evidence>
<dbReference type="InterPro" id="IPR004500">
    <property type="entry name" value="Pro-tRNA-synth_IIa_bac-type"/>
</dbReference>
<sequence>MAVRFLTGSKRLLRVPLGRRAYSTFAPRPSHRECLSQVYAPTRKPQSGPASDFSAESYRLLIRAGLIRPSSTGIYALLPLGWRVIAHLTKILDQAMVHDLGAHKLSLPLLLPAHLWQTTGRWETAGAELFRLQDRKDAQYCLAPTHEEEITKLVAQDVTSYRQLPVRLYQIDRKFRDEMRVRTGVLRAREFIMKDLYTFDADESAARQTYDQVRAAYRALFQRLGIKALEARADSGNIGGSFSHEFHIPSPAGEDTLLRCTTCGYTANQECADTGPAPVPQQVLSDSLLSAIKHVLQQWHQVNGTQQMFDLPQDSNLPYHIVLGAARHVTSSATSNVHLTIAVLQKDRHLDHHRLARALAPEWEAMPLHALPNDSTLSADSCIPQQPLRTRLTQVLVDHHLAFPTNRPANITMPLTNVPHTHPIVWVHAPLSQVQANDSCPHCPTAAMSRLEPLRAIEVGHTFLLGARYSEPLKALIHPQPSNIAKNRPRGLVPMQMGCYGLGVTRILGAVADTHHDTHG</sequence>
<dbReference type="NCBIfam" id="TIGR00409">
    <property type="entry name" value="proS_fam_II"/>
    <property type="match status" value="1"/>
</dbReference>
<dbReference type="Proteomes" id="UP001151582">
    <property type="component" value="Unassembled WGS sequence"/>
</dbReference>
<dbReference type="InterPro" id="IPR045864">
    <property type="entry name" value="aa-tRNA-synth_II/BPL/LPL"/>
</dbReference>
<dbReference type="PRINTS" id="PR01046">
    <property type="entry name" value="TRNASYNTHPRO"/>
</dbReference>
<comment type="similarity">
    <text evidence="1">Belongs to the class-II aminoacyl-tRNA synthetase family.</text>
</comment>
<dbReference type="SUPFAM" id="SSF55681">
    <property type="entry name" value="Class II aaRS and biotin synthetases"/>
    <property type="match status" value="2"/>
</dbReference>
<dbReference type="EC" id="6.1.1.15" evidence="2"/>
<dbReference type="GO" id="GO:0005524">
    <property type="term" value="F:ATP binding"/>
    <property type="evidence" value="ECO:0007669"/>
    <property type="project" value="UniProtKB-KW"/>
</dbReference>
<dbReference type="PANTHER" id="PTHR42753">
    <property type="entry name" value="MITOCHONDRIAL RIBOSOME PROTEIN L39/PROLYL-TRNA LIGASE FAMILY MEMBER"/>
    <property type="match status" value="1"/>
</dbReference>
<evidence type="ECO:0000256" key="5">
    <source>
        <dbReference type="ARBA" id="ARBA00022840"/>
    </source>
</evidence>
<evidence type="ECO:0000256" key="4">
    <source>
        <dbReference type="ARBA" id="ARBA00022741"/>
    </source>
</evidence>
<feature type="domain" description="Aminoacyl-transfer RNA synthetases class-II family profile" evidence="10">
    <location>
        <begin position="73"/>
        <end position="520"/>
    </location>
</feature>
<evidence type="ECO:0000256" key="1">
    <source>
        <dbReference type="ARBA" id="ARBA00008226"/>
    </source>
</evidence>
<evidence type="ECO:0000313" key="11">
    <source>
        <dbReference type="EMBL" id="KAJ1974910.1"/>
    </source>
</evidence>
<evidence type="ECO:0000259" key="10">
    <source>
        <dbReference type="PROSITE" id="PS50862"/>
    </source>
</evidence>
<evidence type="ECO:0000256" key="2">
    <source>
        <dbReference type="ARBA" id="ARBA00012831"/>
    </source>
</evidence>
<comment type="caution">
    <text evidence="11">The sequence shown here is derived from an EMBL/GenBank/DDBJ whole genome shotgun (WGS) entry which is preliminary data.</text>
</comment>
<reference evidence="11" key="1">
    <citation type="submission" date="2022-07" db="EMBL/GenBank/DDBJ databases">
        <title>Phylogenomic reconstructions and comparative analyses of Kickxellomycotina fungi.</title>
        <authorList>
            <person name="Reynolds N.K."/>
            <person name="Stajich J.E."/>
            <person name="Barry K."/>
            <person name="Grigoriev I.V."/>
            <person name="Crous P."/>
            <person name="Smith M.E."/>
        </authorList>
    </citation>
    <scope>NUCLEOTIDE SEQUENCE</scope>
    <source>
        <strain evidence="11">RSA 567</strain>
    </source>
</reference>
<dbReference type="GO" id="GO:0005739">
    <property type="term" value="C:mitochondrion"/>
    <property type="evidence" value="ECO:0007669"/>
    <property type="project" value="TreeGrafter"/>
</dbReference>
<protein>
    <recommendedName>
        <fullName evidence="2">proline--tRNA ligase</fullName>
        <ecNumber evidence="2">6.1.1.15</ecNumber>
    </recommendedName>
    <alternativeName>
        <fullName evidence="8">Prolyl-tRNA synthetase</fullName>
    </alternativeName>
</protein>
<keyword evidence="7" id="KW-0030">Aminoacyl-tRNA synthetase</keyword>
<proteinExistence type="inferred from homology"/>
<name>A0A9W8B401_9FUNG</name>
<dbReference type="GO" id="GO:0004827">
    <property type="term" value="F:proline-tRNA ligase activity"/>
    <property type="evidence" value="ECO:0007669"/>
    <property type="project" value="UniProtKB-EC"/>
</dbReference>
<keyword evidence="3" id="KW-0436">Ligase</keyword>
<gene>
    <name evidence="11" type="ORF">H4R34_004535</name>
</gene>
<dbReference type="EMBL" id="JANBQB010000591">
    <property type="protein sequence ID" value="KAJ1974910.1"/>
    <property type="molecule type" value="Genomic_DNA"/>
</dbReference>